<feature type="compositionally biased region" description="Pro residues" evidence="3">
    <location>
        <begin position="187"/>
        <end position="201"/>
    </location>
</feature>
<name>A0ABD1MG04_9FABA</name>
<reference evidence="4 5" key="1">
    <citation type="submission" date="2024-08" db="EMBL/GenBank/DDBJ databases">
        <title>Insights into the chromosomal genome structure of Flemingia macrophylla.</title>
        <authorList>
            <person name="Ding Y."/>
            <person name="Zhao Y."/>
            <person name="Bi W."/>
            <person name="Wu M."/>
            <person name="Zhao G."/>
            <person name="Gong Y."/>
            <person name="Li W."/>
            <person name="Zhang P."/>
        </authorList>
    </citation>
    <scope>NUCLEOTIDE SEQUENCE [LARGE SCALE GENOMIC DNA]</scope>
    <source>
        <strain evidence="4">DYQJB</strain>
        <tissue evidence="4">Leaf</tissue>
    </source>
</reference>
<evidence type="ECO:0000313" key="5">
    <source>
        <dbReference type="Proteomes" id="UP001603857"/>
    </source>
</evidence>
<keyword evidence="5" id="KW-1185">Reference proteome</keyword>
<dbReference type="AlphaFoldDB" id="A0ABD1MG04"/>
<dbReference type="Gene3D" id="3.40.50.720">
    <property type="entry name" value="NAD(P)-binding Rossmann-like Domain"/>
    <property type="match status" value="1"/>
</dbReference>
<gene>
    <name evidence="4" type="ORF">Fmac_015952</name>
</gene>
<accession>A0ABD1MG04</accession>
<comment type="caution">
    <text evidence="4">The sequence shown here is derived from an EMBL/GenBank/DDBJ whole genome shotgun (WGS) entry which is preliminary data.</text>
</comment>
<protein>
    <submittedName>
        <fullName evidence="4">Uncharacterized protein</fullName>
    </submittedName>
</protein>
<comment type="similarity">
    <text evidence="1">Belongs to the short-chain dehydrogenases/reductases (SDR) family.</text>
</comment>
<evidence type="ECO:0000313" key="4">
    <source>
        <dbReference type="EMBL" id="KAL2334739.1"/>
    </source>
</evidence>
<dbReference type="EMBL" id="JBGMDY010000005">
    <property type="protein sequence ID" value="KAL2334739.1"/>
    <property type="molecule type" value="Genomic_DNA"/>
</dbReference>
<dbReference type="GO" id="GO:0016491">
    <property type="term" value="F:oxidoreductase activity"/>
    <property type="evidence" value="ECO:0007669"/>
    <property type="project" value="UniProtKB-KW"/>
</dbReference>
<evidence type="ECO:0000256" key="2">
    <source>
        <dbReference type="ARBA" id="ARBA00023002"/>
    </source>
</evidence>
<proteinExistence type="inferred from homology"/>
<feature type="compositionally biased region" description="Pro residues" evidence="3">
    <location>
        <begin position="247"/>
        <end position="262"/>
    </location>
</feature>
<dbReference type="PANTHER" id="PTHR24320:SF230">
    <property type="entry name" value="NAD(P)-BINDING ROSSMANN-FOLD SUPERFAMILY PROTEIN-RELATED"/>
    <property type="match status" value="1"/>
</dbReference>
<organism evidence="4 5">
    <name type="scientific">Flemingia macrophylla</name>
    <dbReference type="NCBI Taxonomy" id="520843"/>
    <lineage>
        <taxon>Eukaryota</taxon>
        <taxon>Viridiplantae</taxon>
        <taxon>Streptophyta</taxon>
        <taxon>Embryophyta</taxon>
        <taxon>Tracheophyta</taxon>
        <taxon>Spermatophyta</taxon>
        <taxon>Magnoliopsida</taxon>
        <taxon>eudicotyledons</taxon>
        <taxon>Gunneridae</taxon>
        <taxon>Pentapetalae</taxon>
        <taxon>rosids</taxon>
        <taxon>fabids</taxon>
        <taxon>Fabales</taxon>
        <taxon>Fabaceae</taxon>
        <taxon>Papilionoideae</taxon>
        <taxon>50 kb inversion clade</taxon>
        <taxon>NPAAA clade</taxon>
        <taxon>indigoferoid/millettioid clade</taxon>
        <taxon>Phaseoleae</taxon>
        <taxon>Flemingia</taxon>
    </lineage>
</organism>
<evidence type="ECO:0000256" key="1">
    <source>
        <dbReference type="ARBA" id="ARBA00006484"/>
    </source>
</evidence>
<keyword evidence="2" id="KW-0560">Oxidoreductase</keyword>
<sequence length="350" mass="38158">MDPILALDTNIYNSWRAYGQSKLANILHASELARRLQGAATTCYVALHPQVSGISGKYFVDSNLAEAYPPGNDMILAKKLWDFSINLTNGFFLRFHVGEIDSTGGNGMLEGGLIQELPKPPFFSFSLLPPYPPTPPHLPPSSSSLIFLPPSLTCAPPPSSHLPPPRRSRYRATSPPPSREQPSSPTCAPPPSSHLPPPLPRATPNLPRATPNPRKPPLPRDRLKPTPPKPCASSVLPRPPARRVTFHPPPPASRPIPHPPPLHRASPGSSLLPSKPNALRGSCRAMGFALYHPNRVVGSLKHVGRTHAPMELHPNRVVHLHQRPHWTALAQVLCASSPARFSILSFVRHL</sequence>
<feature type="compositionally biased region" description="Low complexity" evidence="3">
    <location>
        <begin position="202"/>
        <end position="212"/>
    </location>
</feature>
<dbReference type="Proteomes" id="UP001603857">
    <property type="component" value="Unassembled WGS sequence"/>
</dbReference>
<dbReference type="PANTHER" id="PTHR24320">
    <property type="entry name" value="RETINOL DEHYDROGENASE"/>
    <property type="match status" value="1"/>
</dbReference>
<evidence type="ECO:0000256" key="3">
    <source>
        <dbReference type="SAM" id="MobiDB-lite"/>
    </source>
</evidence>
<feature type="region of interest" description="Disordered" evidence="3">
    <location>
        <begin position="156"/>
        <end position="278"/>
    </location>
</feature>